<dbReference type="InterPro" id="IPR011051">
    <property type="entry name" value="RmlC_Cupin_sf"/>
</dbReference>
<evidence type="ECO:0000313" key="2">
    <source>
        <dbReference type="EMBL" id="MFC5592023.1"/>
    </source>
</evidence>
<dbReference type="Pfam" id="PF07883">
    <property type="entry name" value="Cupin_2"/>
    <property type="match status" value="1"/>
</dbReference>
<sequence length="188" mass="21135">MYFVPCMYPVHCPHYMDMPRHEFARPPAYGAFSQGMNGMNTAPRYNFGSTDPISIKDYGPQPFAVNINEAAKQNNTYRTALWTGPHLQVTLMSINVGDDIGLEVHPDNDQFLRIEQGQGVVQMGPRKDQLTYERQVTDDFAIMVPAGTWHNVINTGNVPLKLYAIYAPPHHPFGTVHATKEIAMAEKD</sequence>
<feature type="domain" description="Cupin type-2" evidence="1">
    <location>
        <begin position="91"/>
        <end position="166"/>
    </location>
</feature>
<evidence type="ECO:0000313" key="3">
    <source>
        <dbReference type="Proteomes" id="UP001596109"/>
    </source>
</evidence>
<dbReference type="InterPro" id="IPR013096">
    <property type="entry name" value="Cupin_2"/>
</dbReference>
<gene>
    <name evidence="2" type="ORF">ACFPRA_24400</name>
</gene>
<dbReference type="InterPro" id="IPR052538">
    <property type="entry name" value="Flavonoid_dioxygenase-like"/>
</dbReference>
<dbReference type="SUPFAM" id="SSF51182">
    <property type="entry name" value="RmlC-like cupins"/>
    <property type="match status" value="1"/>
</dbReference>
<protein>
    <submittedName>
        <fullName evidence="2">Cupin domain-containing protein</fullName>
    </submittedName>
</protein>
<proteinExistence type="predicted"/>
<dbReference type="PANTHER" id="PTHR43346:SF1">
    <property type="entry name" value="QUERCETIN 2,3-DIOXYGENASE-RELATED"/>
    <property type="match status" value="1"/>
</dbReference>
<keyword evidence="3" id="KW-1185">Reference proteome</keyword>
<dbReference type="Gene3D" id="2.60.120.10">
    <property type="entry name" value="Jelly Rolls"/>
    <property type="match status" value="1"/>
</dbReference>
<dbReference type="RefSeq" id="WP_381440778.1">
    <property type="nucleotide sequence ID" value="NZ_JBHSNO010000022.1"/>
</dbReference>
<dbReference type="InterPro" id="IPR014710">
    <property type="entry name" value="RmlC-like_jellyroll"/>
</dbReference>
<dbReference type="PANTHER" id="PTHR43346">
    <property type="entry name" value="LIGAND BINDING DOMAIN PROTEIN, PUTATIVE (AFU_ORTHOLOGUE AFUA_6G14370)-RELATED"/>
    <property type="match status" value="1"/>
</dbReference>
<comment type="caution">
    <text evidence="2">The sequence shown here is derived from an EMBL/GenBank/DDBJ whole genome shotgun (WGS) entry which is preliminary data.</text>
</comment>
<accession>A0ABW0TSV8</accession>
<dbReference type="CDD" id="cd02223">
    <property type="entry name" value="cupin_Bh2720-like"/>
    <property type="match status" value="1"/>
</dbReference>
<dbReference type="Proteomes" id="UP001596109">
    <property type="component" value="Unassembled WGS sequence"/>
</dbReference>
<evidence type="ECO:0000259" key="1">
    <source>
        <dbReference type="Pfam" id="PF07883"/>
    </source>
</evidence>
<reference evidence="3" key="1">
    <citation type="journal article" date="2019" name="Int. J. Syst. Evol. Microbiol.">
        <title>The Global Catalogue of Microorganisms (GCM) 10K type strain sequencing project: providing services to taxonomists for standard genome sequencing and annotation.</title>
        <authorList>
            <consortium name="The Broad Institute Genomics Platform"/>
            <consortium name="The Broad Institute Genome Sequencing Center for Infectious Disease"/>
            <person name="Wu L."/>
            <person name="Ma J."/>
        </authorList>
    </citation>
    <scope>NUCLEOTIDE SEQUENCE [LARGE SCALE GENOMIC DNA]</scope>
    <source>
        <strain evidence="3">CGMCC 4.1434</strain>
    </source>
</reference>
<dbReference type="EMBL" id="JBHSNO010000022">
    <property type="protein sequence ID" value="MFC5592023.1"/>
    <property type="molecule type" value="Genomic_DNA"/>
</dbReference>
<organism evidence="2 3">
    <name type="scientific">Sporosarcina soli</name>
    <dbReference type="NCBI Taxonomy" id="334736"/>
    <lineage>
        <taxon>Bacteria</taxon>
        <taxon>Bacillati</taxon>
        <taxon>Bacillota</taxon>
        <taxon>Bacilli</taxon>
        <taxon>Bacillales</taxon>
        <taxon>Caryophanaceae</taxon>
        <taxon>Sporosarcina</taxon>
    </lineage>
</organism>
<name>A0ABW0TSV8_9BACL</name>